<feature type="region of interest" description="Disordered" evidence="1">
    <location>
        <begin position="601"/>
        <end position="630"/>
    </location>
</feature>
<feature type="compositionally biased region" description="Polar residues" evidence="1">
    <location>
        <begin position="284"/>
        <end position="293"/>
    </location>
</feature>
<dbReference type="GeneID" id="106803078"/>
<organism evidence="2 3">
    <name type="scientific">Ceratotherium simum simum</name>
    <name type="common">Southern white rhinoceros</name>
    <dbReference type="NCBI Taxonomy" id="73337"/>
    <lineage>
        <taxon>Eukaryota</taxon>
        <taxon>Metazoa</taxon>
        <taxon>Chordata</taxon>
        <taxon>Craniata</taxon>
        <taxon>Vertebrata</taxon>
        <taxon>Euteleostomi</taxon>
        <taxon>Mammalia</taxon>
        <taxon>Eutheria</taxon>
        <taxon>Laurasiatheria</taxon>
        <taxon>Perissodactyla</taxon>
        <taxon>Rhinocerotidae</taxon>
        <taxon>Ceratotherium</taxon>
    </lineage>
</organism>
<dbReference type="Proteomes" id="UP000694910">
    <property type="component" value="Unplaced"/>
</dbReference>
<feature type="region of interest" description="Disordered" evidence="1">
    <location>
        <begin position="215"/>
        <end position="560"/>
    </location>
</feature>
<feature type="compositionally biased region" description="Basic and acidic residues" evidence="1">
    <location>
        <begin position="528"/>
        <end position="540"/>
    </location>
</feature>
<keyword evidence="2" id="KW-1185">Reference proteome</keyword>
<sequence>MAPAHTAETDRPHADPAQSTQLGWGTEMGLQKGPGDWSPQQVWAGKKGSKRVPTGLLPPTHRHPDLVPPEPRPYLDGVEAPAPCSRRGGVGSTGAAVPPPQLLGLPPEPEHGQAPPGALGGPRPRTQTGYCCVRVVYVCKDSSRQSDSGPDVEGEARVVSPQTEAVAAHAEAGSFLCRRQGAGGGAVGLAQHPQAFGGQLVARAKEAALLAAAKAQATKRRFPSLTEAGTEAQGRDVPKPHSRPSPRPGSVPKTGLQTRKPSTRTDDADRLQRGLGGAKGSVAARTQRSSRNRAGQEDPKLCPSNPALGTQGQPEAPRSGRTWRPRPLLRAGHSGSCSPSPIRGAASLRSAPNLARSAARGSGLGHLQRRRRAGRPGESAGPWRAPAVTAVGRYPEDYSSRRASRAGPPRASGPTVPRGPMGTVVRARDSQRRVRPGRAVAAGSRPGATLRRRRRAGAGRGRGRAGPGGSGAWRLRHSAREAVGAEAGGRRGARPPSGGRSCGSAGAGERARGRAGRGDGGGAARCGGESRRPGGLRPERGPGGQRLSPPGPAGLGAGISLLPRRRLRHWPETGLGWGRSLEVTGGALGLRVPGRPARCCERRGRPRPLSALERPYSGRRPGPAALGDVPAVPACLHHRGARGSA</sequence>
<evidence type="ECO:0000256" key="1">
    <source>
        <dbReference type="SAM" id="MobiDB-lite"/>
    </source>
</evidence>
<feature type="compositionally biased region" description="Low complexity" evidence="1">
    <location>
        <begin position="494"/>
        <end position="508"/>
    </location>
</feature>
<gene>
    <name evidence="3" type="primary">LOC106803078</name>
</gene>
<protein>
    <submittedName>
        <fullName evidence="3">Collagen alpha-1(I) chain-like</fullName>
    </submittedName>
</protein>
<feature type="region of interest" description="Disordered" evidence="1">
    <location>
        <begin position="1"/>
        <end position="124"/>
    </location>
</feature>
<accession>A0ABM1DAS3</accession>
<evidence type="ECO:0000313" key="2">
    <source>
        <dbReference type="Proteomes" id="UP000694910"/>
    </source>
</evidence>
<evidence type="ECO:0000313" key="3">
    <source>
        <dbReference type="RefSeq" id="XP_014648904.1"/>
    </source>
</evidence>
<feature type="compositionally biased region" description="Low complexity" evidence="1">
    <location>
        <begin position="437"/>
        <end position="449"/>
    </location>
</feature>
<feature type="compositionally biased region" description="Low complexity" evidence="1">
    <location>
        <begin position="405"/>
        <end position="414"/>
    </location>
</feature>
<feature type="compositionally biased region" description="Basic residues" evidence="1">
    <location>
        <begin position="450"/>
        <end position="463"/>
    </location>
</feature>
<name>A0ABM1DAS3_CERSS</name>
<dbReference type="RefSeq" id="XP_014648904.1">
    <property type="nucleotide sequence ID" value="XM_014793418.1"/>
</dbReference>
<reference evidence="3" key="1">
    <citation type="submission" date="2025-08" db="UniProtKB">
        <authorList>
            <consortium name="RefSeq"/>
        </authorList>
    </citation>
    <scope>IDENTIFICATION</scope>
</reference>
<feature type="compositionally biased region" description="Low complexity" evidence="1">
    <location>
        <begin position="112"/>
        <end position="124"/>
    </location>
</feature>
<feature type="compositionally biased region" description="Basic and acidic residues" evidence="1">
    <location>
        <begin position="263"/>
        <end position="272"/>
    </location>
</feature>
<proteinExistence type="predicted"/>